<dbReference type="InterPro" id="IPR051834">
    <property type="entry name" value="RING_finger_E3_ligase"/>
</dbReference>
<evidence type="ECO:0000259" key="10">
    <source>
        <dbReference type="PROSITE" id="PS50089"/>
    </source>
</evidence>
<evidence type="ECO:0000256" key="4">
    <source>
        <dbReference type="ARBA" id="ARBA00022723"/>
    </source>
</evidence>
<evidence type="ECO:0000313" key="11">
    <source>
        <dbReference type="EMBL" id="KAL3530305.1"/>
    </source>
</evidence>
<name>A0ABD3AHN5_9GENT</name>
<evidence type="ECO:0000256" key="9">
    <source>
        <dbReference type="SAM" id="MobiDB-lite"/>
    </source>
</evidence>
<gene>
    <name evidence="11" type="ORF">ACH5RR_009627</name>
</gene>
<accession>A0ABD3AHN5</accession>
<comment type="caution">
    <text evidence="11">The sequence shown here is derived from an EMBL/GenBank/DDBJ whole genome shotgun (WGS) entry which is preliminary data.</text>
</comment>
<evidence type="ECO:0000256" key="6">
    <source>
        <dbReference type="ARBA" id="ARBA00022786"/>
    </source>
</evidence>
<comment type="catalytic activity">
    <reaction evidence="1">
        <text>S-ubiquitinyl-[E2 ubiquitin-conjugating enzyme]-L-cysteine + [acceptor protein]-L-lysine = [E2 ubiquitin-conjugating enzyme]-L-cysteine + N(6)-ubiquitinyl-[acceptor protein]-L-lysine.</text>
        <dbReference type="EC" id="2.3.2.27"/>
    </reaction>
</comment>
<evidence type="ECO:0000256" key="1">
    <source>
        <dbReference type="ARBA" id="ARBA00000900"/>
    </source>
</evidence>
<organism evidence="11 12">
    <name type="scientific">Cinchona calisaya</name>
    <dbReference type="NCBI Taxonomy" id="153742"/>
    <lineage>
        <taxon>Eukaryota</taxon>
        <taxon>Viridiplantae</taxon>
        <taxon>Streptophyta</taxon>
        <taxon>Embryophyta</taxon>
        <taxon>Tracheophyta</taxon>
        <taxon>Spermatophyta</taxon>
        <taxon>Magnoliopsida</taxon>
        <taxon>eudicotyledons</taxon>
        <taxon>Gunneridae</taxon>
        <taxon>Pentapetalae</taxon>
        <taxon>asterids</taxon>
        <taxon>lamiids</taxon>
        <taxon>Gentianales</taxon>
        <taxon>Rubiaceae</taxon>
        <taxon>Cinchonoideae</taxon>
        <taxon>Cinchoneae</taxon>
        <taxon>Cinchona</taxon>
    </lineage>
</organism>
<dbReference type="SMART" id="SM00184">
    <property type="entry name" value="RING"/>
    <property type="match status" value="1"/>
</dbReference>
<dbReference type="PROSITE" id="PS50089">
    <property type="entry name" value="ZF_RING_2"/>
    <property type="match status" value="1"/>
</dbReference>
<dbReference type="InterPro" id="IPR001841">
    <property type="entry name" value="Znf_RING"/>
</dbReference>
<keyword evidence="3" id="KW-0808">Transferase</keyword>
<dbReference type="GO" id="GO:0016567">
    <property type="term" value="P:protein ubiquitination"/>
    <property type="evidence" value="ECO:0007669"/>
    <property type="project" value="UniProtKB-ARBA"/>
</dbReference>
<sequence>MKIRIWLIKSGNCLPFKLIIKKIVILPDHKLEAWNSWYDEKKRCDPNFERDFQEAISRSKTEQESIDESTPAVSRGATKSSIQNLEVVKLDGSGSSSKNPCTICLEEFVMGSQATKLPCSHMFHGDCIVKWLKEDHLCPYCRFSLPMD</sequence>
<evidence type="ECO:0000256" key="7">
    <source>
        <dbReference type="ARBA" id="ARBA00022833"/>
    </source>
</evidence>
<evidence type="ECO:0000313" key="12">
    <source>
        <dbReference type="Proteomes" id="UP001630127"/>
    </source>
</evidence>
<feature type="region of interest" description="Disordered" evidence="9">
    <location>
        <begin position="56"/>
        <end position="78"/>
    </location>
</feature>
<dbReference type="PANTHER" id="PTHR45931:SF16">
    <property type="entry name" value="RING_U-BOX SUPERFAMILY PROTEIN"/>
    <property type="match status" value="1"/>
</dbReference>
<dbReference type="AlphaFoldDB" id="A0ABD3AHN5"/>
<dbReference type="SUPFAM" id="SSF57850">
    <property type="entry name" value="RING/U-box"/>
    <property type="match status" value="1"/>
</dbReference>
<keyword evidence="4" id="KW-0479">Metal-binding</keyword>
<feature type="domain" description="RING-type" evidence="10">
    <location>
        <begin position="101"/>
        <end position="142"/>
    </location>
</feature>
<dbReference type="GO" id="GO:0008270">
    <property type="term" value="F:zinc ion binding"/>
    <property type="evidence" value="ECO:0007669"/>
    <property type="project" value="UniProtKB-KW"/>
</dbReference>
<dbReference type="Proteomes" id="UP001630127">
    <property type="component" value="Unassembled WGS sequence"/>
</dbReference>
<keyword evidence="7" id="KW-0862">Zinc</keyword>
<evidence type="ECO:0000256" key="5">
    <source>
        <dbReference type="ARBA" id="ARBA00022771"/>
    </source>
</evidence>
<dbReference type="Gene3D" id="3.30.40.10">
    <property type="entry name" value="Zinc/RING finger domain, C3HC4 (zinc finger)"/>
    <property type="match status" value="1"/>
</dbReference>
<keyword evidence="5 8" id="KW-0863">Zinc-finger</keyword>
<dbReference type="EC" id="2.3.2.27" evidence="2"/>
<dbReference type="EMBL" id="JBJUIK010000004">
    <property type="protein sequence ID" value="KAL3530305.1"/>
    <property type="molecule type" value="Genomic_DNA"/>
</dbReference>
<dbReference type="FunFam" id="3.30.40.10:FF:000127">
    <property type="entry name" value="E3 ubiquitin-protein ligase RNF181"/>
    <property type="match status" value="1"/>
</dbReference>
<evidence type="ECO:0000256" key="2">
    <source>
        <dbReference type="ARBA" id="ARBA00012483"/>
    </source>
</evidence>
<protein>
    <recommendedName>
        <fullName evidence="2">RING-type E3 ubiquitin transferase</fullName>
        <ecNumber evidence="2">2.3.2.27</ecNumber>
    </recommendedName>
</protein>
<proteinExistence type="predicted"/>
<dbReference type="GO" id="GO:0061630">
    <property type="term" value="F:ubiquitin protein ligase activity"/>
    <property type="evidence" value="ECO:0007669"/>
    <property type="project" value="UniProtKB-EC"/>
</dbReference>
<evidence type="ECO:0000256" key="8">
    <source>
        <dbReference type="PROSITE-ProRule" id="PRU00175"/>
    </source>
</evidence>
<keyword evidence="12" id="KW-1185">Reference proteome</keyword>
<dbReference type="InterPro" id="IPR013083">
    <property type="entry name" value="Znf_RING/FYVE/PHD"/>
</dbReference>
<keyword evidence="6" id="KW-0833">Ubl conjugation pathway</keyword>
<evidence type="ECO:0000256" key="3">
    <source>
        <dbReference type="ARBA" id="ARBA00022679"/>
    </source>
</evidence>
<dbReference type="Pfam" id="PF13639">
    <property type="entry name" value="zf-RING_2"/>
    <property type="match status" value="1"/>
</dbReference>
<dbReference type="PANTHER" id="PTHR45931">
    <property type="entry name" value="SI:CH211-59O9.10"/>
    <property type="match status" value="1"/>
</dbReference>
<reference evidence="11 12" key="1">
    <citation type="submission" date="2024-11" db="EMBL/GenBank/DDBJ databases">
        <title>A near-complete genome assembly of Cinchona calisaya.</title>
        <authorList>
            <person name="Lian D.C."/>
            <person name="Zhao X.W."/>
            <person name="Wei L."/>
        </authorList>
    </citation>
    <scope>NUCLEOTIDE SEQUENCE [LARGE SCALE GENOMIC DNA]</scope>
    <source>
        <tissue evidence="11">Nenye</tissue>
    </source>
</reference>